<keyword evidence="6 8" id="KW-0378">Hydrolase</keyword>
<feature type="binding site" evidence="8">
    <location>
        <position position="319"/>
    </location>
    <ligand>
        <name>Mn(2+)</name>
        <dbReference type="ChEBI" id="CHEBI:29035"/>
        <label>2</label>
    </ligand>
</feature>
<dbReference type="GO" id="GO:0004177">
    <property type="term" value="F:aminopeptidase activity"/>
    <property type="evidence" value="ECO:0007669"/>
    <property type="project" value="UniProtKB-KW"/>
</dbReference>
<evidence type="ECO:0000256" key="2">
    <source>
        <dbReference type="ARBA" id="ARBA00000967"/>
    </source>
</evidence>
<comment type="function">
    <text evidence="7 8">Presumably involved in the processing and regular turnover of intracellular proteins. Catalyzes the removal of unsubstituted N-terminal amino acids from various peptides.</text>
</comment>
<evidence type="ECO:0000313" key="12">
    <source>
        <dbReference type="Proteomes" id="UP001219037"/>
    </source>
</evidence>
<dbReference type="SUPFAM" id="SSF53187">
    <property type="entry name" value="Zn-dependent exopeptidases"/>
    <property type="match status" value="1"/>
</dbReference>
<dbReference type="InterPro" id="IPR023042">
    <property type="entry name" value="Peptidase_M17_leu_NH2_pept"/>
</dbReference>
<name>A0ABY8H9W6_9MICC</name>
<comment type="cofactor">
    <cofactor evidence="8">
        <name>Mn(2+)</name>
        <dbReference type="ChEBI" id="CHEBI:29035"/>
    </cofactor>
    <text evidence="8">Binds 2 manganese ions per subunit.</text>
</comment>
<evidence type="ECO:0000313" key="11">
    <source>
        <dbReference type="EMBL" id="WFP17934.1"/>
    </source>
</evidence>
<keyword evidence="8" id="KW-0963">Cytoplasm</keyword>
<keyword evidence="5 8" id="KW-0645">Protease</keyword>
<feature type="domain" description="Cytosol aminopeptidase" evidence="10">
    <location>
        <begin position="376"/>
        <end position="383"/>
    </location>
</feature>
<dbReference type="SUPFAM" id="SSF52949">
    <property type="entry name" value="Macro domain-like"/>
    <property type="match status" value="1"/>
</dbReference>
<dbReference type="PANTHER" id="PTHR11963:SF23">
    <property type="entry name" value="CYTOSOL AMINOPEPTIDASE"/>
    <property type="match status" value="1"/>
</dbReference>
<dbReference type="NCBIfam" id="NF002073">
    <property type="entry name" value="PRK00913.1-2"/>
    <property type="match status" value="1"/>
</dbReference>
<dbReference type="PROSITE" id="PS00631">
    <property type="entry name" value="CYTOSOL_AP"/>
    <property type="match status" value="1"/>
</dbReference>
<evidence type="ECO:0000256" key="8">
    <source>
        <dbReference type="HAMAP-Rule" id="MF_00181"/>
    </source>
</evidence>
<comment type="catalytic activity">
    <reaction evidence="2 8">
        <text>Release of an N-terminal amino acid, preferentially leucine, but not glutamic or aspartic acids.</text>
        <dbReference type="EC" id="3.4.11.10"/>
    </reaction>
</comment>
<keyword evidence="8" id="KW-0479">Metal-binding</keyword>
<dbReference type="InterPro" id="IPR000819">
    <property type="entry name" value="Peptidase_M17_C"/>
</dbReference>
<dbReference type="Pfam" id="PF00883">
    <property type="entry name" value="Peptidase_M17"/>
    <property type="match status" value="1"/>
</dbReference>
<comment type="similarity">
    <text evidence="3 8">Belongs to the peptidase M17 family.</text>
</comment>
<evidence type="ECO:0000256" key="9">
    <source>
        <dbReference type="SAM" id="MobiDB-lite"/>
    </source>
</evidence>
<dbReference type="Proteomes" id="UP001219037">
    <property type="component" value="Chromosome"/>
</dbReference>
<dbReference type="Gene3D" id="3.40.630.10">
    <property type="entry name" value="Zn peptidases"/>
    <property type="match status" value="1"/>
</dbReference>
<accession>A0ABY8H9W6</accession>
<dbReference type="InterPro" id="IPR043472">
    <property type="entry name" value="Macro_dom-like"/>
</dbReference>
<dbReference type="EC" id="3.4.11.1" evidence="8"/>
<feature type="binding site" evidence="8">
    <location>
        <position position="296"/>
    </location>
    <ligand>
        <name>Mn(2+)</name>
        <dbReference type="ChEBI" id="CHEBI:29035"/>
        <label>2</label>
    </ligand>
</feature>
<evidence type="ECO:0000259" key="10">
    <source>
        <dbReference type="PROSITE" id="PS00631"/>
    </source>
</evidence>
<evidence type="ECO:0000256" key="6">
    <source>
        <dbReference type="ARBA" id="ARBA00022801"/>
    </source>
</evidence>
<gene>
    <name evidence="8" type="primary">pepA</name>
    <name evidence="11" type="ORF">P8192_08610</name>
</gene>
<feature type="active site" evidence="8">
    <location>
        <position position="382"/>
    </location>
</feature>
<dbReference type="EMBL" id="CP121252">
    <property type="protein sequence ID" value="WFP17934.1"/>
    <property type="molecule type" value="Genomic_DNA"/>
</dbReference>
<evidence type="ECO:0000256" key="4">
    <source>
        <dbReference type="ARBA" id="ARBA00022438"/>
    </source>
</evidence>
<reference evidence="11 12" key="1">
    <citation type="submission" date="2023-04" db="EMBL/GenBank/DDBJ databases">
        <title>Funneling lignin-derived compounds into biodiesel using alkali-halophilic Citricoccus sp. P2.</title>
        <authorList>
            <person name="Luo C.-B."/>
        </authorList>
    </citation>
    <scope>NUCLEOTIDE SEQUENCE [LARGE SCALE GENOMIC DNA]</scope>
    <source>
        <strain evidence="11 12">P2</strain>
    </source>
</reference>
<feature type="binding site" evidence="8">
    <location>
        <position position="378"/>
    </location>
    <ligand>
        <name>Mn(2+)</name>
        <dbReference type="ChEBI" id="CHEBI:29035"/>
        <label>1</label>
    </ligand>
</feature>
<evidence type="ECO:0000256" key="3">
    <source>
        <dbReference type="ARBA" id="ARBA00009528"/>
    </source>
</evidence>
<comment type="catalytic activity">
    <reaction evidence="1 8">
        <text>Release of an N-terminal amino acid, Xaa-|-Yaa-, in which Xaa is preferably Leu, but may be other amino acids including Pro although not Arg or Lys, and Yaa may be Pro. Amino acid amides and methyl esters are also readily hydrolyzed, but rates on arylamides are exceedingly low.</text>
        <dbReference type="EC" id="3.4.11.1"/>
    </reaction>
</comment>
<feature type="binding site" evidence="8">
    <location>
        <position position="380"/>
    </location>
    <ligand>
        <name>Mn(2+)</name>
        <dbReference type="ChEBI" id="CHEBI:29035"/>
        <label>1</label>
    </ligand>
</feature>
<dbReference type="CDD" id="cd00433">
    <property type="entry name" value="Peptidase_M17"/>
    <property type="match status" value="1"/>
</dbReference>
<evidence type="ECO:0000256" key="1">
    <source>
        <dbReference type="ARBA" id="ARBA00000135"/>
    </source>
</evidence>
<feature type="binding site" evidence="8">
    <location>
        <position position="301"/>
    </location>
    <ligand>
        <name>Mn(2+)</name>
        <dbReference type="ChEBI" id="CHEBI:29035"/>
        <label>1</label>
    </ligand>
</feature>
<dbReference type="InterPro" id="IPR011356">
    <property type="entry name" value="Leucine_aapep/pepB"/>
</dbReference>
<protein>
    <recommendedName>
        <fullName evidence="8">Probable cytosol aminopeptidase</fullName>
        <ecNumber evidence="8">3.4.11.1</ecNumber>
    </recommendedName>
    <alternativeName>
        <fullName evidence="8">Leucine aminopeptidase</fullName>
        <shortName evidence="8">LAP</shortName>
        <ecNumber evidence="8">3.4.11.10</ecNumber>
    </alternativeName>
    <alternativeName>
        <fullName evidence="8">Leucyl aminopeptidase</fullName>
    </alternativeName>
</protein>
<dbReference type="InterPro" id="IPR008283">
    <property type="entry name" value="Peptidase_M17_N"/>
</dbReference>
<evidence type="ECO:0000256" key="5">
    <source>
        <dbReference type="ARBA" id="ARBA00022670"/>
    </source>
</evidence>
<evidence type="ECO:0000256" key="7">
    <source>
        <dbReference type="ARBA" id="ARBA00049972"/>
    </source>
</evidence>
<dbReference type="EC" id="3.4.11.10" evidence="8"/>
<organism evidence="11 12">
    <name type="scientific">Citricoccus muralis</name>
    <dbReference type="NCBI Taxonomy" id="169134"/>
    <lineage>
        <taxon>Bacteria</taxon>
        <taxon>Bacillati</taxon>
        <taxon>Actinomycetota</taxon>
        <taxon>Actinomycetes</taxon>
        <taxon>Micrococcales</taxon>
        <taxon>Micrococcaceae</taxon>
        <taxon>Citricoccus</taxon>
    </lineage>
</organism>
<dbReference type="Gene3D" id="3.40.220.10">
    <property type="entry name" value="Leucine Aminopeptidase, subunit E, domain 1"/>
    <property type="match status" value="1"/>
</dbReference>
<dbReference type="HAMAP" id="MF_00181">
    <property type="entry name" value="Cytosol_peptidase_M17"/>
    <property type="match status" value="1"/>
</dbReference>
<keyword evidence="12" id="KW-1185">Reference proteome</keyword>
<feature type="binding site" evidence="8">
    <location>
        <position position="301"/>
    </location>
    <ligand>
        <name>Mn(2+)</name>
        <dbReference type="ChEBI" id="CHEBI:29035"/>
        <label>2</label>
    </ligand>
</feature>
<feature type="active site" evidence="8">
    <location>
        <position position="308"/>
    </location>
</feature>
<keyword evidence="8" id="KW-0464">Manganese</keyword>
<feature type="binding site" evidence="8">
    <location>
        <position position="380"/>
    </location>
    <ligand>
        <name>Mn(2+)</name>
        <dbReference type="ChEBI" id="CHEBI:29035"/>
        <label>2</label>
    </ligand>
</feature>
<keyword evidence="4 8" id="KW-0031">Aminopeptidase</keyword>
<sequence>MTTTGPTLNAVAEVPAVQALVLATESTSDGPRLVESSVLTQEETQRITDLLPALGVRGAADEVLRIPASAESNYDVMVLAGVGSKDRPAQGTPAVDGSPEGEIAVENLRRAAGSAVRSLAGLKSVAFAFPADTAERLAAITEGAAIAAYSFTAFRSTNSSKDASTNEADTDAASQTENAGSAQSPVAEIFVVSDLEAVTAADIVRRAETVAQAVRVTRDFVNTPPSHLFPASLADAAVDLVKDLDIETTVWDEKRLAEEGFGGILGIGQGSSRPPRLVRMAYSPADAQGHIALVGKGITFDTGGISLKPAASMMTMKSDMTGAATVTAVVAAVARLQFPIKVTGWLAVAENMPSATAIRPSDVLTTFGGKTVEVLNTDAEGRVVMADALVAACQEKPDAVIDIATLTGAQMVALGNRTTGVMGQDALREELVTAGQTSGESIWPMPIPANQRASLDSSVADISNMGDRFGGMLTAAAFLREFVGDTPWAHLDIAGPSFNESSAWGYTPKDATGVMVRTLLTFLSQRAGITA</sequence>
<dbReference type="Pfam" id="PF02789">
    <property type="entry name" value="Peptidase_M17_N"/>
    <property type="match status" value="1"/>
</dbReference>
<feature type="region of interest" description="Disordered" evidence="9">
    <location>
        <begin position="158"/>
        <end position="180"/>
    </location>
</feature>
<comment type="subcellular location">
    <subcellularLocation>
        <location evidence="8">Cytoplasm</location>
    </subcellularLocation>
</comment>
<proteinExistence type="inferred from homology"/>
<dbReference type="PRINTS" id="PR00481">
    <property type="entry name" value="LAMNOPPTDASE"/>
</dbReference>
<dbReference type="PANTHER" id="PTHR11963">
    <property type="entry name" value="LEUCINE AMINOPEPTIDASE-RELATED"/>
    <property type="match status" value="1"/>
</dbReference>